<dbReference type="GO" id="GO:0008270">
    <property type="term" value="F:zinc ion binding"/>
    <property type="evidence" value="ECO:0007669"/>
    <property type="project" value="UniProtKB-KW"/>
</dbReference>
<evidence type="ECO:0000259" key="6">
    <source>
        <dbReference type="PROSITE" id="PS50089"/>
    </source>
</evidence>
<reference evidence="7" key="1">
    <citation type="journal article" date="2020" name="Stud. Mycol.">
        <title>101 Dothideomycetes genomes: a test case for predicting lifestyles and emergence of pathogens.</title>
        <authorList>
            <person name="Haridas S."/>
            <person name="Albert R."/>
            <person name="Binder M."/>
            <person name="Bloem J."/>
            <person name="Labutti K."/>
            <person name="Salamov A."/>
            <person name="Andreopoulos B."/>
            <person name="Baker S."/>
            <person name="Barry K."/>
            <person name="Bills G."/>
            <person name="Bluhm B."/>
            <person name="Cannon C."/>
            <person name="Castanera R."/>
            <person name="Culley D."/>
            <person name="Daum C."/>
            <person name="Ezra D."/>
            <person name="Gonzalez J."/>
            <person name="Henrissat B."/>
            <person name="Kuo A."/>
            <person name="Liang C."/>
            <person name="Lipzen A."/>
            <person name="Lutzoni F."/>
            <person name="Magnuson J."/>
            <person name="Mondo S."/>
            <person name="Nolan M."/>
            <person name="Ohm R."/>
            <person name="Pangilinan J."/>
            <person name="Park H.-J."/>
            <person name="Ramirez L."/>
            <person name="Alfaro M."/>
            <person name="Sun H."/>
            <person name="Tritt A."/>
            <person name="Yoshinaga Y."/>
            <person name="Zwiers L.-H."/>
            <person name="Turgeon B."/>
            <person name="Goodwin S."/>
            <person name="Spatafora J."/>
            <person name="Crous P."/>
            <person name="Grigoriev I."/>
        </authorList>
    </citation>
    <scope>NUCLEOTIDE SEQUENCE</scope>
    <source>
        <strain evidence="7">CBS 627.86</strain>
    </source>
</reference>
<feature type="region of interest" description="Disordered" evidence="5">
    <location>
        <begin position="1013"/>
        <end position="1155"/>
    </location>
</feature>
<feature type="region of interest" description="Disordered" evidence="5">
    <location>
        <begin position="894"/>
        <end position="914"/>
    </location>
</feature>
<accession>A0A6A5YPL0</accession>
<evidence type="ECO:0000313" key="8">
    <source>
        <dbReference type="Proteomes" id="UP000799770"/>
    </source>
</evidence>
<feature type="compositionally biased region" description="Polar residues" evidence="5">
    <location>
        <begin position="46"/>
        <end position="61"/>
    </location>
</feature>
<feature type="region of interest" description="Disordered" evidence="5">
    <location>
        <begin position="633"/>
        <end position="678"/>
    </location>
</feature>
<dbReference type="PROSITE" id="PS00518">
    <property type="entry name" value="ZF_RING_1"/>
    <property type="match status" value="1"/>
</dbReference>
<feature type="compositionally biased region" description="Polar residues" evidence="5">
    <location>
        <begin position="1017"/>
        <end position="1030"/>
    </location>
</feature>
<dbReference type="Gene3D" id="3.30.40.10">
    <property type="entry name" value="Zinc/RING finger domain, C3HC4 (zinc finger)"/>
    <property type="match status" value="1"/>
</dbReference>
<feature type="compositionally biased region" description="Polar residues" evidence="5">
    <location>
        <begin position="905"/>
        <end position="914"/>
    </location>
</feature>
<evidence type="ECO:0000256" key="2">
    <source>
        <dbReference type="ARBA" id="ARBA00022771"/>
    </source>
</evidence>
<feature type="compositionally biased region" description="Acidic residues" evidence="5">
    <location>
        <begin position="600"/>
        <end position="612"/>
    </location>
</feature>
<dbReference type="AlphaFoldDB" id="A0A6A5YPL0"/>
<feature type="compositionally biased region" description="Polar residues" evidence="5">
    <location>
        <begin position="1112"/>
        <end position="1141"/>
    </location>
</feature>
<keyword evidence="8" id="KW-1185">Reference proteome</keyword>
<dbReference type="InterPro" id="IPR013083">
    <property type="entry name" value="Znf_RING/FYVE/PHD"/>
</dbReference>
<feature type="region of interest" description="Disordered" evidence="5">
    <location>
        <begin position="1"/>
        <end position="98"/>
    </location>
</feature>
<keyword evidence="3" id="KW-0862">Zinc</keyword>
<sequence>MEPTMSSRPSPTPPAARQKNSASSITSTHASSSSSHPQAGLPSSSKTSRGTTPTASRSSMKAASGDDLTRPSSKSSLKQKIAAKKADEAPKPSKSDEQLKALKSDFDGLRSHLTCKICDRLLYQPYIISCGHTYCYSCLCTWFVSNKARKTCPDCRAVVTQAPAPAYIIREMTSVFIARVELLPSGETLEQHQKWQKEEADIVQKDKDNNDPRTGGLFKGCFKSGRAAAPPLRVLRDQEDGVDRCPMCSWELEDGECTQCGLFFDDNGELAWGDSFGGFSDIDEMSERSMSGEDLDGDYDMEDRDFDDYDEPMDGWQDQLGDESFMMRRFLEHGIPPHLNYGRRRPLSHSEAGSRRSYTHSVSDMYTEEMDTVEEEDEDAAEEDASLDGFIDDGAQASTASRSASSTPGRTPQPTSQRSRLQRRNPRVVESEASSSVSSVIEEEEDEEDQGPIRRGLRNRAQTRILNRANGSREPSGPPSSTSTDASGEQDLDEDTQALLRADGWMLQHDGPEDEMYDDDSDGGRTTVGANSTAGWDATAISNDRSRLGGSLTPTADRPRPNAPIRPPSRVSNSRFMDASRGLRRRSSVLSTSTYNHEDGEADDDNSDLDQDGDIAMAMTSLRNRRSRASLRNTAFSDPGNRFANRGFSQDNAIDLDTDDNSDNSQQGIGRRSTQRLRQQEYNPRISWMFADHQRALQEYQRGGSLIDEEPRSTTPIARPRTANRNRPSPAQAYSPFMPPAPTRLRTPLMDNSSNVAAASRVPTSPQNRAASGQTAVASTANNLLRSDRSGSVSSASNASGILTPGTSTPGTSTPGSQSSVNAISQAQAAAAIDMIDRPPSRVSARPPSVNSRRNATGISPVYPGFPHPTAMGLGIAGNRMFANARPGNPWGAFVQPQGVRPRNSRNVLRDQSSTATLRAANSRANIRDGFIQSPGMRQQVSRVDLRHQPSRRRLNNQSSTRTLRASEHARPPPSPTTHTSAPPQAANRAPRITPEERDVLARELINNRMRALGGTYQPSANPVRTNPFTQGFRRPSLSSEAPPASTASMAPQHIRTNSNESIVSISSSQTAQATPASPQLNRRRSNRNLIAPPLASSSSSHAPFSPPSASYTNSYLRARQGSLTGGSPTYESPLTANNRGMSPMVTAGNSGPLI</sequence>
<dbReference type="CDD" id="cd16568">
    <property type="entry name" value="RING-HC_ScPSH1-like"/>
    <property type="match status" value="1"/>
</dbReference>
<dbReference type="InterPro" id="IPR001841">
    <property type="entry name" value="Znf_RING"/>
</dbReference>
<evidence type="ECO:0000256" key="3">
    <source>
        <dbReference type="ARBA" id="ARBA00022833"/>
    </source>
</evidence>
<feature type="compositionally biased region" description="Low complexity" evidence="5">
    <location>
        <begin position="841"/>
        <end position="855"/>
    </location>
</feature>
<feature type="region of interest" description="Disordered" evidence="5">
    <location>
        <begin position="934"/>
        <end position="997"/>
    </location>
</feature>
<dbReference type="OrthoDB" id="6105938at2759"/>
<proteinExistence type="predicted"/>
<feature type="region of interest" description="Disordered" evidence="5">
    <location>
        <begin position="338"/>
        <end position="364"/>
    </location>
</feature>
<dbReference type="Pfam" id="PF00097">
    <property type="entry name" value="zf-C3HC4"/>
    <property type="match status" value="1"/>
</dbReference>
<dbReference type="SMART" id="SM00184">
    <property type="entry name" value="RING"/>
    <property type="match status" value="1"/>
</dbReference>
<feature type="compositionally biased region" description="Low complexity" evidence="5">
    <location>
        <begin position="397"/>
        <end position="412"/>
    </location>
</feature>
<dbReference type="PANTHER" id="PTHR23327:SF51">
    <property type="entry name" value="TRANSCRIPTIONAL REGULATOR OF YEAST FORM ADHERENCE 3"/>
    <property type="match status" value="1"/>
</dbReference>
<feature type="compositionally biased region" description="Polar residues" evidence="5">
    <location>
        <begin position="750"/>
        <end position="785"/>
    </location>
</feature>
<dbReference type="InterPro" id="IPR017907">
    <property type="entry name" value="Znf_RING_CS"/>
</dbReference>
<dbReference type="PANTHER" id="PTHR23327">
    <property type="entry name" value="RING FINGER PROTEIN 127"/>
    <property type="match status" value="1"/>
</dbReference>
<feature type="compositionally biased region" description="Low complexity" evidence="5">
    <location>
        <begin position="431"/>
        <end position="440"/>
    </location>
</feature>
<feature type="compositionally biased region" description="Low complexity" evidence="5">
    <location>
        <begin position="1"/>
        <end position="45"/>
    </location>
</feature>
<dbReference type="SUPFAM" id="SSF57850">
    <property type="entry name" value="RING/U-box"/>
    <property type="match status" value="1"/>
</dbReference>
<dbReference type="InterPro" id="IPR018957">
    <property type="entry name" value="Znf_C3HC4_RING-type"/>
</dbReference>
<feature type="compositionally biased region" description="Low complexity" evidence="5">
    <location>
        <begin position="1057"/>
        <end position="1080"/>
    </location>
</feature>
<evidence type="ECO:0000256" key="1">
    <source>
        <dbReference type="ARBA" id="ARBA00022723"/>
    </source>
</evidence>
<feature type="compositionally biased region" description="Low complexity" evidence="5">
    <location>
        <begin position="790"/>
        <end position="822"/>
    </location>
</feature>
<feature type="compositionally biased region" description="Basic and acidic residues" evidence="5">
    <location>
        <begin position="84"/>
        <end position="98"/>
    </location>
</feature>
<evidence type="ECO:0000256" key="4">
    <source>
        <dbReference type="PROSITE-ProRule" id="PRU00175"/>
    </source>
</evidence>
<feature type="compositionally biased region" description="Low complexity" evidence="5">
    <location>
        <begin position="1092"/>
        <end position="1111"/>
    </location>
</feature>
<feature type="region of interest" description="Disordered" evidence="5">
    <location>
        <begin position="397"/>
        <end position="612"/>
    </location>
</feature>
<feature type="compositionally biased region" description="Acidic residues" evidence="5">
    <location>
        <begin position="441"/>
        <end position="450"/>
    </location>
</feature>
<keyword evidence="1" id="KW-0479">Metal-binding</keyword>
<dbReference type="EMBL" id="ML977344">
    <property type="protein sequence ID" value="KAF2109012.1"/>
    <property type="molecule type" value="Genomic_DNA"/>
</dbReference>
<evidence type="ECO:0000256" key="5">
    <source>
        <dbReference type="SAM" id="MobiDB-lite"/>
    </source>
</evidence>
<feature type="region of interest" description="Disordered" evidence="5">
    <location>
        <begin position="837"/>
        <end position="862"/>
    </location>
</feature>
<evidence type="ECO:0000313" key="7">
    <source>
        <dbReference type="EMBL" id="KAF2109012.1"/>
    </source>
</evidence>
<protein>
    <recommendedName>
        <fullName evidence="6">RING-type domain-containing protein</fullName>
    </recommendedName>
</protein>
<feature type="domain" description="RING-type" evidence="6">
    <location>
        <begin position="115"/>
        <end position="156"/>
    </location>
</feature>
<feature type="compositionally biased region" description="Acidic residues" evidence="5">
    <location>
        <begin position="512"/>
        <end position="521"/>
    </location>
</feature>
<dbReference type="Proteomes" id="UP000799770">
    <property type="component" value="Unassembled WGS sequence"/>
</dbReference>
<feature type="region of interest" description="Disordered" evidence="5">
    <location>
        <begin position="703"/>
        <end position="822"/>
    </location>
</feature>
<feature type="compositionally biased region" description="Low complexity" evidence="5">
    <location>
        <begin position="977"/>
        <end position="987"/>
    </location>
</feature>
<gene>
    <name evidence="7" type="ORF">BDV96DRAFT_248002</name>
</gene>
<keyword evidence="2 4" id="KW-0863">Zinc-finger</keyword>
<name>A0A6A5YPL0_9PLEO</name>
<organism evidence="7 8">
    <name type="scientific">Lophiotrema nucula</name>
    <dbReference type="NCBI Taxonomy" id="690887"/>
    <lineage>
        <taxon>Eukaryota</taxon>
        <taxon>Fungi</taxon>
        <taxon>Dikarya</taxon>
        <taxon>Ascomycota</taxon>
        <taxon>Pezizomycotina</taxon>
        <taxon>Dothideomycetes</taxon>
        <taxon>Pleosporomycetidae</taxon>
        <taxon>Pleosporales</taxon>
        <taxon>Lophiotremataceae</taxon>
        <taxon>Lophiotrema</taxon>
    </lineage>
</organism>
<dbReference type="PROSITE" id="PS50089">
    <property type="entry name" value="ZF_RING_2"/>
    <property type="match status" value="1"/>
</dbReference>